<evidence type="ECO:0000313" key="4">
    <source>
        <dbReference type="Proteomes" id="UP000240419"/>
    </source>
</evidence>
<dbReference type="OrthoDB" id="9803927at2"/>
<dbReference type="SUPFAM" id="SSF50956">
    <property type="entry name" value="Thermostable phytase (3-phytase)"/>
    <property type="match status" value="1"/>
</dbReference>
<accession>A0A2P7VDN6</accession>
<feature type="chain" id="PRO_5015181795" description="Phytase-like domain-containing protein" evidence="1">
    <location>
        <begin position="26"/>
        <end position="391"/>
    </location>
</feature>
<reference evidence="3 4" key="1">
    <citation type="submission" date="2018-03" db="EMBL/GenBank/DDBJ databases">
        <title>Brevisbacillus phylogenomics.</title>
        <authorList>
            <person name="Dunlap C."/>
        </authorList>
    </citation>
    <scope>NUCLEOTIDE SEQUENCE [LARGE SCALE GENOMIC DNA]</scope>
    <source>
        <strain evidence="3 4">NRRL NRS-1210</strain>
    </source>
</reference>
<dbReference type="PANTHER" id="PTHR37957">
    <property type="entry name" value="BLR7070 PROTEIN"/>
    <property type="match status" value="1"/>
</dbReference>
<keyword evidence="4" id="KW-1185">Reference proteome</keyword>
<dbReference type="InterPro" id="IPR027372">
    <property type="entry name" value="Phytase-like_dom"/>
</dbReference>
<proteinExistence type="predicted"/>
<evidence type="ECO:0000313" key="3">
    <source>
        <dbReference type="EMBL" id="PSJ97302.1"/>
    </source>
</evidence>
<dbReference type="AlphaFoldDB" id="A0A2P7VDN6"/>
<keyword evidence="1" id="KW-0732">Signal</keyword>
<dbReference type="PANTHER" id="PTHR37957:SF1">
    <property type="entry name" value="PHYTASE-LIKE DOMAIN-CONTAINING PROTEIN"/>
    <property type="match status" value="1"/>
</dbReference>
<dbReference type="Proteomes" id="UP000240419">
    <property type="component" value="Unassembled WGS sequence"/>
</dbReference>
<comment type="caution">
    <text evidence="3">The sequence shown here is derived from an EMBL/GenBank/DDBJ whole genome shotgun (WGS) entry which is preliminary data.</text>
</comment>
<feature type="signal peptide" evidence="1">
    <location>
        <begin position="1"/>
        <end position="25"/>
    </location>
</feature>
<sequence length="391" mass="42720">MKKWMYTLTASLVLSTLFGYGPTHASGTDSANVHNGKARSVGSLSFIGEKTIPFNQQFEGTTVGGLSGIHYDPKQGQWLIISDDRSDKSPARFYQAKLAYDHKQFQSVQLSGVTFLKQPNGSEYPNQKLFATQGGEIPDLEDIAVDPKNGTIWYTTEGSRTHGMNPSVKHATRDGKYLSSFPAYKLFTMSPKYEIGPRQNQTFEGLSFSPDGSSLWVAMENAVYQDGGLPTVNAGSLSRITQYDRNGNLKSQYAYPVDAIPAKPGPGKYADNGVTSILAVNDHQLLLTERAGVEGADGTFTFHVRVYEIDTAGASDISNLDLILGKNITPVKKRLVLDLSKSGLRHIDNIEGITWGPKLPNGHDSLVLVSDNNFASTQTTQFLAFEVLPKK</sequence>
<organism evidence="3 4">
    <name type="scientific">Brevibacillus fortis</name>
    <dbReference type="NCBI Taxonomy" id="2126352"/>
    <lineage>
        <taxon>Bacteria</taxon>
        <taxon>Bacillati</taxon>
        <taxon>Bacillota</taxon>
        <taxon>Bacilli</taxon>
        <taxon>Bacillales</taxon>
        <taxon>Paenibacillaceae</taxon>
        <taxon>Brevibacillus</taxon>
    </lineage>
</organism>
<dbReference type="EMBL" id="PXZM01000012">
    <property type="protein sequence ID" value="PSJ97302.1"/>
    <property type="molecule type" value="Genomic_DNA"/>
</dbReference>
<dbReference type="RefSeq" id="WP_106838562.1">
    <property type="nucleotide sequence ID" value="NZ_JBCNIW010000019.1"/>
</dbReference>
<name>A0A2P7VDN6_9BACL</name>
<evidence type="ECO:0000256" key="1">
    <source>
        <dbReference type="SAM" id="SignalP"/>
    </source>
</evidence>
<gene>
    <name evidence="3" type="ORF">C7R93_09280</name>
</gene>
<feature type="domain" description="Phytase-like" evidence="2">
    <location>
        <begin position="61"/>
        <end position="374"/>
    </location>
</feature>
<dbReference type="Pfam" id="PF13449">
    <property type="entry name" value="Phytase-like"/>
    <property type="match status" value="1"/>
</dbReference>
<evidence type="ECO:0000259" key="2">
    <source>
        <dbReference type="Pfam" id="PF13449"/>
    </source>
</evidence>
<protein>
    <recommendedName>
        <fullName evidence="2">Phytase-like domain-containing protein</fullName>
    </recommendedName>
</protein>